<sequence length="327" mass="37366">MSQPNLTTRLNQSTVICGGDPTLYSTEAWYWILRGLIAFITIFGNGLVIYLVSFRKPLRDQPSPNWFVMSLALADFCVGAFNFPTMFVYAFTFNCFSQPSSWTWPILGFCMNVFLDASITNLTLLTLDRYLAVVHPFTYESFMTSSRAAGMIVSAWGITVILEIPYLVLDIQRAGDEAYTIHLWLYMVIFTFLPCVFMLYAYTRILIVARRHRKEISARLKRMASFSESTDVALAQRGNKNGAMYTVGIIVGIFLLCNSFVQYRLSCFLSPSCSMSAAESYLFLLLRYANSAPNFIVYAFMKSDFRREIYALYKKKGRLAAVRRYAK</sequence>
<dbReference type="PANTHER" id="PTHR24249">
    <property type="entry name" value="HISTAMINE RECEPTOR-RELATED G-PROTEIN COUPLED RECEPTOR"/>
    <property type="match status" value="1"/>
</dbReference>
<feature type="transmembrane region" description="Helical" evidence="10">
    <location>
        <begin position="281"/>
        <end position="301"/>
    </location>
</feature>
<dbReference type="SUPFAM" id="SSF81321">
    <property type="entry name" value="Family A G protein-coupled receptor-like"/>
    <property type="match status" value="1"/>
</dbReference>
<evidence type="ECO:0000313" key="12">
    <source>
        <dbReference type="EMBL" id="EDO39039.1"/>
    </source>
</evidence>
<dbReference type="eggNOG" id="KOG3656">
    <property type="taxonomic scope" value="Eukaryota"/>
</dbReference>
<dbReference type="InterPro" id="IPR050569">
    <property type="entry name" value="TAAR"/>
</dbReference>
<dbReference type="AlphaFoldDB" id="A7SB82"/>
<dbReference type="Gene3D" id="1.20.1070.10">
    <property type="entry name" value="Rhodopsin 7-helix transmembrane proteins"/>
    <property type="match status" value="1"/>
</dbReference>
<keyword evidence="4 10" id="KW-1133">Transmembrane helix</keyword>
<evidence type="ECO:0000256" key="3">
    <source>
        <dbReference type="ARBA" id="ARBA00022692"/>
    </source>
</evidence>
<feature type="transmembrane region" description="Helical" evidence="10">
    <location>
        <begin position="148"/>
        <end position="169"/>
    </location>
</feature>
<dbReference type="InParanoid" id="A7SB82"/>
<dbReference type="EMBL" id="DS469614">
    <property type="protein sequence ID" value="EDO39039.1"/>
    <property type="molecule type" value="Genomic_DNA"/>
</dbReference>
<dbReference type="PANTHER" id="PTHR24249:SF372">
    <property type="entry name" value="G-PROTEIN COUPLED RECEPTORS FAMILY 1 PROFILE DOMAIN-CONTAINING PROTEIN"/>
    <property type="match status" value="1"/>
</dbReference>
<keyword evidence="2" id="KW-1003">Cell membrane</keyword>
<evidence type="ECO:0000256" key="8">
    <source>
        <dbReference type="ARBA" id="ARBA00023224"/>
    </source>
</evidence>
<keyword evidence="3 9" id="KW-0812">Transmembrane</keyword>
<evidence type="ECO:0000256" key="1">
    <source>
        <dbReference type="ARBA" id="ARBA00004651"/>
    </source>
</evidence>
<gene>
    <name evidence="12" type="ORF">NEMVEDRAFT_v1g209601</name>
</gene>
<accession>A7SB82</accession>
<dbReference type="GO" id="GO:0005886">
    <property type="term" value="C:plasma membrane"/>
    <property type="evidence" value="ECO:0000318"/>
    <property type="project" value="GO_Central"/>
</dbReference>
<evidence type="ECO:0000259" key="11">
    <source>
        <dbReference type="PROSITE" id="PS50262"/>
    </source>
</evidence>
<feature type="transmembrane region" description="Helical" evidence="10">
    <location>
        <begin position="28"/>
        <end position="54"/>
    </location>
</feature>
<evidence type="ECO:0000256" key="10">
    <source>
        <dbReference type="SAM" id="Phobius"/>
    </source>
</evidence>
<comment type="similarity">
    <text evidence="9">Belongs to the G-protein coupled receptor 1 family.</text>
</comment>
<feature type="transmembrane region" description="Helical" evidence="10">
    <location>
        <begin position="66"/>
        <end position="90"/>
    </location>
</feature>
<dbReference type="PRINTS" id="PR00237">
    <property type="entry name" value="GPCRRHODOPSN"/>
</dbReference>
<reference evidence="12 13" key="1">
    <citation type="journal article" date="2007" name="Science">
        <title>Sea anemone genome reveals ancestral eumetazoan gene repertoire and genomic organization.</title>
        <authorList>
            <person name="Putnam N.H."/>
            <person name="Srivastava M."/>
            <person name="Hellsten U."/>
            <person name="Dirks B."/>
            <person name="Chapman J."/>
            <person name="Salamov A."/>
            <person name="Terry A."/>
            <person name="Shapiro H."/>
            <person name="Lindquist E."/>
            <person name="Kapitonov V.V."/>
            <person name="Jurka J."/>
            <person name="Genikhovich G."/>
            <person name="Grigoriev I.V."/>
            <person name="Lucas S.M."/>
            <person name="Steele R.E."/>
            <person name="Finnerty J.R."/>
            <person name="Technau U."/>
            <person name="Martindale M.Q."/>
            <person name="Rokhsar D.S."/>
        </authorList>
    </citation>
    <scope>NUCLEOTIDE SEQUENCE [LARGE SCALE GENOMIC DNA]</scope>
    <source>
        <strain evidence="13">CH2 X CH6</strain>
    </source>
</reference>
<dbReference type="HOGENOM" id="CLU_009579_3_6_1"/>
<proteinExistence type="inferred from homology"/>
<dbReference type="GO" id="GO:0007186">
    <property type="term" value="P:G protein-coupled receptor signaling pathway"/>
    <property type="evidence" value="ECO:0000318"/>
    <property type="project" value="GO_Central"/>
</dbReference>
<feature type="transmembrane region" description="Helical" evidence="10">
    <location>
        <begin position="243"/>
        <end position="261"/>
    </location>
</feature>
<evidence type="ECO:0000256" key="9">
    <source>
        <dbReference type="RuleBase" id="RU000688"/>
    </source>
</evidence>
<keyword evidence="13" id="KW-1185">Reference proteome</keyword>
<dbReference type="PROSITE" id="PS50262">
    <property type="entry name" value="G_PROTEIN_RECEP_F1_2"/>
    <property type="match status" value="1"/>
</dbReference>
<name>A7SB82_NEMVE</name>
<keyword evidence="7 9" id="KW-0675">Receptor</keyword>
<dbReference type="InterPro" id="IPR000276">
    <property type="entry name" value="GPCR_Rhodpsn"/>
</dbReference>
<organism evidence="12 13">
    <name type="scientific">Nematostella vectensis</name>
    <name type="common">Starlet sea anemone</name>
    <dbReference type="NCBI Taxonomy" id="45351"/>
    <lineage>
        <taxon>Eukaryota</taxon>
        <taxon>Metazoa</taxon>
        <taxon>Cnidaria</taxon>
        <taxon>Anthozoa</taxon>
        <taxon>Hexacorallia</taxon>
        <taxon>Actiniaria</taxon>
        <taxon>Edwardsiidae</taxon>
        <taxon>Nematostella</taxon>
    </lineage>
</organism>
<feature type="domain" description="G-protein coupled receptors family 1 profile" evidence="11">
    <location>
        <begin position="44"/>
        <end position="298"/>
    </location>
</feature>
<dbReference type="OrthoDB" id="10254436at2759"/>
<feature type="transmembrane region" description="Helical" evidence="10">
    <location>
        <begin position="181"/>
        <end position="203"/>
    </location>
</feature>
<dbReference type="KEGG" id="nve:5510678"/>
<keyword evidence="6 10" id="KW-0472">Membrane</keyword>
<dbReference type="PhylomeDB" id="A7SB82"/>
<dbReference type="STRING" id="45351.A7SB82"/>
<dbReference type="SMART" id="SM01381">
    <property type="entry name" value="7TM_GPCR_Srsx"/>
    <property type="match status" value="1"/>
</dbReference>
<protein>
    <recommendedName>
        <fullName evidence="11">G-protein coupled receptors family 1 profile domain-containing protein</fullName>
    </recommendedName>
</protein>
<evidence type="ECO:0000313" key="13">
    <source>
        <dbReference type="Proteomes" id="UP000001593"/>
    </source>
</evidence>
<dbReference type="OMA" id="LYGCTIN"/>
<evidence type="ECO:0000256" key="4">
    <source>
        <dbReference type="ARBA" id="ARBA00022989"/>
    </source>
</evidence>
<dbReference type="Proteomes" id="UP000001593">
    <property type="component" value="Unassembled WGS sequence"/>
</dbReference>
<keyword evidence="5 9" id="KW-0297">G-protein coupled receptor</keyword>
<dbReference type="PROSITE" id="PS00237">
    <property type="entry name" value="G_PROTEIN_RECEP_F1_1"/>
    <property type="match status" value="1"/>
</dbReference>
<evidence type="ECO:0000256" key="2">
    <source>
        <dbReference type="ARBA" id="ARBA00022475"/>
    </source>
</evidence>
<evidence type="ECO:0000256" key="5">
    <source>
        <dbReference type="ARBA" id="ARBA00023040"/>
    </source>
</evidence>
<dbReference type="GO" id="GO:0004930">
    <property type="term" value="F:G protein-coupled receptor activity"/>
    <property type="evidence" value="ECO:0000318"/>
    <property type="project" value="GO_Central"/>
</dbReference>
<evidence type="ECO:0000256" key="6">
    <source>
        <dbReference type="ARBA" id="ARBA00023136"/>
    </source>
</evidence>
<dbReference type="InterPro" id="IPR017452">
    <property type="entry name" value="GPCR_Rhodpsn_7TM"/>
</dbReference>
<feature type="transmembrane region" description="Helical" evidence="10">
    <location>
        <begin position="102"/>
        <end position="127"/>
    </location>
</feature>
<dbReference type="Pfam" id="PF00001">
    <property type="entry name" value="7tm_1"/>
    <property type="match status" value="1"/>
</dbReference>
<keyword evidence="8 9" id="KW-0807">Transducer</keyword>
<evidence type="ECO:0000256" key="7">
    <source>
        <dbReference type="ARBA" id="ARBA00023170"/>
    </source>
</evidence>
<comment type="subcellular location">
    <subcellularLocation>
        <location evidence="1">Cell membrane</location>
        <topology evidence="1">Multi-pass membrane protein</topology>
    </subcellularLocation>
</comment>